<dbReference type="Gene3D" id="3.80.20.20">
    <property type="entry name" value="Receptor L-domain"/>
    <property type="match status" value="1"/>
</dbReference>
<evidence type="ECO:0000313" key="8">
    <source>
        <dbReference type="Proteomes" id="UP000594759"/>
    </source>
</evidence>
<dbReference type="SUPFAM" id="SSF52058">
    <property type="entry name" value="L domain-like"/>
    <property type="match status" value="1"/>
</dbReference>
<comment type="subcellular location">
    <subcellularLocation>
        <location evidence="1">Secreted</location>
        <location evidence="1">Cell wall</location>
    </subcellularLocation>
</comment>
<evidence type="ECO:0000259" key="6">
    <source>
        <dbReference type="PROSITE" id="PS50853"/>
    </source>
</evidence>
<evidence type="ECO:0000313" key="7">
    <source>
        <dbReference type="EMBL" id="QPH38555.1"/>
    </source>
</evidence>
<accession>A0A7U3Q6G6</accession>
<evidence type="ECO:0000256" key="5">
    <source>
        <dbReference type="ARBA" id="ARBA00023180"/>
    </source>
</evidence>
<dbReference type="InterPro" id="IPR036941">
    <property type="entry name" value="Rcpt_L-dom_sf"/>
</dbReference>
<keyword evidence="3" id="KW-0964">Secreted</keyword>
<keyword evidence="8" id="KW-1185">Reference proteome</keyword>
<dbReference type="KEGG" id="pex:IZT61_15895"/>
<dbReference type="Gene3D" id="2.60.40.10">
    <property type="entry name" value="Immunoglobulins"/>
    <property type="match status" value="1"/>
</dbReference>
<keyword evidence="2" id="KW-0134">Cell wall</keyword>
<evidence type="ECO:0000256" key="3">
    <source>
        <dbReference type="ARBA" id="ARBA00022525"/>
    </source>
</evidence>
<dbReference type="CDD" id="cd00063">
    <property type="entry name" value="FN3"/>
    <property type="match status" value="1"/>
</dbReference>
<dbReference type="EMBL" id="CP064939">
    <property type="protein sequence ID" value="QPH38555.1"/>
    <property type="molecule type" value="Genomic_DNA"/>
</dbReference>
<dbReference type="AlphaFoldDB" id="A0A7U3Q6G6"/>
<dbReference type="PROSITE" id="PS50853">
    <property type="entry name" value="FN3"/>
    <property type="match status" value="1"/>
</dbReference>
<name>A0A7U3Q6G6_9SPHI</name>
<evidence type="ECO:0000256" key="1">
    <source>
        <dbReference type="ARBA" id="ARBA00004191"/>
    </source>
</evidence>
<sequence>MKDINQFRKAFNMDISIFKTMAFLIATMFIWSCSKKDSISQPEALAVTAKPGIDQVTVKWTPVNSGNFGSYWISYYPGDGLSVIKEQTKDSVVFSDLDPNIDYRFTVVWVDNNKVRSLPAIVNAKPEALFVEPEVLYDDDLTIEKQEQLDALPLLYTKISGRLRISGADITNLSKLKNLRTVGKNLEILDKNTALTSLAGLEKLRTISGNLWIRKNAALTSVEALKQLTKIEGNLYFYDNAVVKSLSGFDNLIEVKDVFIGDRGTSANDGKNPLLTDFCALKNLFSLPAGGRTVVIAQNGYNPTVQQIATGTCAK</sequence>
<feature type="domain" description="Fibronectin type-III" evidence="6">
    <location>
        <begin position="41"/>
        <end position="127"/>
    </location>
</feature>
<dbReference type="Pfam" id="PF00041">
    <property type="entry name" value="fn3"/>
    <property type="match status" value="1"/>
</dbReference>
<dbReference type="Pfam" id="PF01030">
    <property type="entry name" value="Recep_L_domain"/>
    <property type="match status" value="1"/>
</dbReference>
<reference evidence="7 8" key="1">
    <citation type="submission" date="2020-11" db="EMBL/GenBank/DDBJ databases">
        <title>Pedobacter endophytica, an endophytic bacteria isolated form Carex pumila.</title>
        <authorList>
            <person name="Peng Y."/>
            <person name="Jiang L."/>
            <person name="Lee J."/>
        </authorList>
    </citation>
    <scope>NUCLEOTIDE SEQUENCE [LARGE SCALE GENOMIC DNA]</scope>
    <source>
        <strain evidence="7 8">JBR3-12</strain>
    </source>
</reference>
<dbReference type="RefSeq" id="WP_196098032.1">
    <property type="nucleotide sequence ID" value="NZ_CP064939.1"/>
</dbReference>
<gene>
    <name evidence="7" type="ORF">IZT61_15895</name>
</gene>
<protein>
    <submittedName>
        <fullName evidence="7">Fibronectin type III domain-containing protein</fullName>
    </submittedName>
</protein>
<proteinExistence type="predicted"/>
<organism evidence="7 8">
    <name type="scientific">Pedobacter endophyticus</name>
    <dbReference type="NCBI Taxonomy" id="2789740"/>
    <lineage>
        <taxon>Bacteria</taxon>
        <taxon>Pseudomonadati</taxon>
        <taxon>Bacteroidota</taxon>
        <taxon>Sphingobacteriia</taxon>
        <taxon>Sphingobacteriales</taxon>
        <taxon>Sphingobacteriaceae</taxon>
        <taxon>Pedobacter</taxon>
    </lineage>
</organism>
<dbReference type="Proteomes" id="UP000594759">
    <property type="component" value="Chromosome"/>
</dbReference>
<dbReference type="InterPro" id="IPR036116">
    <property type="entry name" value="FN3_sf"/>
</dbReference>
<dbReference type="InterPro" id="IPR051648">
    <property type="entry name" value="CWI-Assembly_Regulator"/>
</dbReference>
<evidence type="ECO:0000256" key="2">
    <source>
        <dbReference type="ARBA" id="ARBA00022512"/>
    </source>
</evidence>
<dbReference type="GO" id="GO:0030313">
    <property type="term" value="C:cell envelope"/>
    <property type="evidence" value="ECO:0007669"/>
    <property type="project" value="UniProtKB-SubCell"/>
</dbReference>
<dbReference type="InterPro" id="IPR000494">
    <property type="entry name" value="Rcpt_L-dom"/>
</dbReference>
<dbReference type="PANTHER" id="PTHR31018:SF3">
    <property type="entry name" value="RECEPTOR PROTEIN-TYROSINE KINASE"/>
    <property type="match status" value="1"/>
</dbReference>
<dbReference type="SUPFAM" id="SSF49265">
    <property type="entry name" value="Fibronectin type III"/>
    <property type="match status" value="1"/>
</dbReference>
<dbReference type="InterPro" id="IPR003961">
    <property type="entry name" value="FN3_dom"/>
</dbReference>
<dbReference type="InterPro" id="IPR013783">
    <property type="entry name" value="Ig-like_fold"/>
</dbReference>
<keyword evidence="4" id="KW-0732">Signal</keyword>
<evidence type="ECO:0000256" key="4">
    <source>
        <dbReference type="ARBA" id="ARBA00022729"/>
    </source>
</evidence>
<dbReference type="PANTHER" id="PTHR31018">
    <property type="entry name" value="SPORULATION-SPECIFIC PROTEIN-RELATED"/>
    <property type="match status" value="1"/>
</dbReference>
<keyword evidence="5" id="KW-0325">Glycoprotein</keyword>